<evidence type="ECO:0000313" key="2">
    <source>
        <dbReference type="EMBL" id="HGW95202.1"/>
    </source>
</evidence>
<dbReference type="InterPro" id="IPR011051">
    <property type="entry name" value="RmlC_Cupin_sf"/>
</dbReference>
<dbReference type="SUPFAM" id="SSF51182">
    <property type="entry name" value="RmlC-like cupins"/>
    <property type="match status" value="1"/>
</dbReference>
<feature type="domain" description="Mannose-6-phosphate isomerase type II C-terminal" evidence="1">
    <location>
        <begin position="26"/>
        <end position="132"/>
    </location>
</feature>
<dbReference type="InterPro" id="IPR051161">
    <property type="entry name" value="Mannose-6P_isomerase_type2"/>
</dbReference>
<sequence>MASSQEAQQVATIAIANTIAPKTVASTELRPWGSFTILEEGRGYKIKRIEVKPGHRLSLQMHHHRSEHWIVVSGTARVTCNEVESMLHPNQSTYVPQCTRHRLENPGVIPLVLIEVQNGEYLGEDDIIRFQDDYARTPSF</sequence>
<dbReference type="AlphaFoldDB" id="A0A832H513"/>
<gene>
    <name evidence="2" type="ORF">ENR47_13130</name>
</gene>
<reference evidence="2" key="1">
    <citation type="journal article" date="2020" name="mSystems">
        <title>Genome- and Community-Level Interaction Insights into Carbon Utilization and Element Cycling Functions of Hydrothermarchaeota in Hydrothermal Sediment.</title>
        <authorList>
            <person name="Zhou Z."/>
            <person name="Liu Y."/>
            <person name="Xu W."/>
            <person name="Pan J."/>
            <person name="Luo Z.H."/>
            <person name="Li M."/>
        </authorList>
    </citation>
    <scope>NUCLEOTIDE SEQUENCE [LARGE SCALE GENOMIC DNA]</scope>
    <source>
        <strain evidence="2">SpSt-402</strain>
    </source>
</reference>
<protein>
    <submittedName>
        <fullName evidence="2">Cupin domain-containing protein</fullName>
    </submittedName>
</protein>
<dbReference type="PANTHER" id="PTHR46390">
    <property type="entry name" value="MANNOSE-1-PHOSPHATE GUANYLYLTRANSFERASE"/>
    <property type="match status" value="1"/>
</dbReference>
<dbReference type="GO" id="GO:0004475">
    <property type="term" value="F:mannose-1-phosphate guanylyltransferase (GTP) activity"/>
    <property type="evidence" value="ECO:0007669"/>
    <property type="project" value="TreeGrafter"/>
</dbReference>
<dbReference type="CDD" id="cd02213">
    <property type="entry name" value="cupin_PMI_typeII_C"/>
    <property type="match status" value="1"/>
</dbReference>
<dbReference type="Pfam" id="PF01050">
    <property type="entry name" value="MannoseP_isomer"/>
    <property type="match status" value="1"/>
</dbReference>
<evidence type="ECO:0000259" key="1">
    <source>
        <dbReference type="Pfam" id="PF01050"/>
    </source>
</evidence>
<comment type="caution">
    <text evidence="2">The sequence shown here is derived from an EMBL/GenBank/DDBJ whole genome shotgun (WGS) entry which is preliminary data.</text>
</comment>
<accession>A0A832H513</accession>
<dbReference type="GO" id="GO:0009298">
    <property type="term" value="P:GDP-mannose biosynthetic process"/>
    <property type="evidence" value="ECO:0007669"/>
    <property type="project" value="TreeGrafter"/>
</dbReference>
<dbReference type="FunFam" id="2.60.120.10:FF:000032">
    <property type="entry name" value="Mannose-1-phosphate guanylyltransferase/mannose-6-phosphate isomerase"/>
    <property type="match status" value="1"/>
</dbReference>
<proteinExistence type="predicted"/>
<dbReference type="EMBL" id="DSRD01000818">
    <property type="protein sequence ID" value="HGW95202.1"/>
    <property type="molecule type" value="Genomic_DNA"/>
</dbReference>
<organism evidence="2">
    <name type="scientific">Oscillatoriales cyanobacterium SpSt-402</name>
    <dbReference type="NCBI Taxonomy" id="2282168"/>
    <lineage>
        <taxon>Bacteria</taxon>
        <taxon>Bacillati</taxon>
        <taxon>Cyanobacteriota</taxon>
        <taxon>Cyanophyceae</taxon>
        <taxon>Oscillatoriophycideae</taxon>
        <taxon>Oscillatoriales</taxon>
    </lineage>
</organism>
<dbReference type="PANTHER" id="PTHR46390:SF1">
    <property type="entry name" value="MANNOSE-1-PHOSPHATE GUANYLYLTRANSFERASE"/>
    <property type="match status" value="1"/>
</dbReference>
<name>A0A832H513_9CYAN</name>
<dbReference type="Gene3D" id="2.60.120.10">
    <property type="entry name" value="Jelly Rolls"/>
    <property type="match status" value="1"/>
</dbReference>
<dbReference type="InterPro" id="IPR001538">
    <property type="entry name" value="Man6P_isomerase-2_C"/>
</dbReference>
<dbReference type="InterPro" id="IPR014710">
    <property type="entry name" value="RmlC-like_jellyroll"/>
</dbReference>
<dbReference type="GO" id="GO:0005976">
    <property type="term" value="P:polysaccharide metabolic process"/>
    <property type="evidence" value="ECO:0007669"/>
    <property type="project" value="InterPro"/>
</dbReference>